<dbReference type="PANTHER" id="PTHR30451:SF9">
    <property type="entry name" value="F1 CAPSULE-ANCHORING PROTEIN"/>
    <property type="match status" value="1"/>
</dbReference>
<dbReference type="Proteomes" id="UP000600307">
    <property type="component" value="Unassembled WGS sequence"/>
</dbReference>
<dbReference type="InterPro" id="IPR043142">
    <property type="entry name" value="PapC-like_C_sf"/>
</dbReference>
<accession>A0ABS0DU47</accession>
<evidence type="ECO:0000256" key="9">
    <source>
        <dbReference type="RuleBase" id="RU003884"/>
    </source>
</evidence>
<gene>
    <name evidence="12" type="ORF">IV431_17625</name>
</gene>
<keyword evidence="13" id="KW-1185">Reference proteome</keyword>
<organism evidence="12 13">
    <name type="scientific">Rahnella victoriana</name>
    <dbReference type="NCBI Taxonomy" id="1510570"/>
    <lineage>
        <taxon>Bacteria</taxon>
        <taxon>Pseudomonadati</taxon>
        <taxon>Pseudomonadota</taxon>
        <taxon>Gammaproteobacteria</taxon>
        <taxon>Enterobacterales</taxon>
        <taxon>Yersiniaceae</taxon>
        <taxon>Rahnella</taxon>
    </lineage>
</organism>
<comment type="similarity">
    <text evidence="2 9">Belongs to the fimbrial export usher family.</text>
</comment>
<feature type="domain" description="PapC-like C-terminal" evidence="10">
    <location>
        <begin position="754"/>
        <end position="816"/>
    </location>
</feature>
<keyword evidence="5 9" id="KW-0812">Transmembrane</keyword>
<dbReference type="Gene3D" id="3.10.20.410">
    <property type="match status" value="1"/>
</dbReference>
<dbReference type="Pfam" id="PF13954">
    <property type="entry name" value="PapC_N"/>
    <property type="match status" value="1"/>
</dbReference>
<dbReference type="InterPro" id="IPR037224">
    <property type="entry name" value="PapC_N_sf"/>
</dbReference>
<keyword evidence="3 9" id="KW-0813">Transport</keyword>
<keyword evidence="4" id="KW-1134">Transmembrane beta strand</keyword>
<dbReference type="Gene3D" id="2.60.40.2610">
    <property type="entry name" value="Outer membrane usher protein FimD, plug domain"/>
    <property type="match status" value="1"/>
</dbReference>
<evidence type="ECO:0000256" key="1">
    <source>
        <dbReference type="ARBA" id="ARBA00004571"/>
    </source>
</evidence>
<dbReference type="Pfam" id="PF13953">
    <property type="entry name" value="PapC_C"/>
    <property type="match status" value="1"/>
</dbReference>
<keyword evidence="9" id="KW-1029">Fimbrium biogenesis</keyword>
<feature type="domain" description="PapC N-terminal" evidence="11">
    <location>
        <begin position="28"/>
        <end position="170"/>
    </location>
</feature>
<evidence type="ECO:0000313" key="13">
    <source>
        <dbReference type="Proteomes" id="UP000600307"/>
    </source>
</evidence>
<dbReference type="PANTHER" id="PTHR30451">
    <property type="entry name" value="OUTER MEMBRANE USHER PROTEIN"/>
    <property type="match status" value="1"/>
</dbReference>
<dbReference type="InterPro" id="IPR018030">
    <property type="entry name" value="Fimbrial_membr_usher_CS"/>
</dbReference>
<evidence type="ECO:0000259" key="11">
    <source>
        <dbReference type="Pfam" id="PF13954"/>
    </source>
</evidence>
<evidence type="ECO:0000256" key="3">
    <source>
        <dbReference type="ARBA" id="ARBA00022448"/>
    </source>
</evidence>
<dbReference type="Gene3D" id="2.60.40.2070">
    <property type="match status" value="1"/>
</dbReference>
<dbReference type="InterPro" id="IPR025949">
    <property type="entry name" value="PapC-like_C"/>
</dbReference>
<evidence type="ECO:0000256" key="8">
    <source>
        <dbReference type="ARBA" id="ARBA00023237"/>
    </source>
</evidence>
<dbReference type="InterPro" id="IPR000015">
    <property type="entry name" value="Fimb_usher"/>
</dbReference>
<evidence type="ECO:0000259" key="10">
    <source>
        <dbReference type="Pfam" id="PF13953"/>
    </source>
</evidence>
<dbReference type="InterPro" id="IPR042186">
    <property type="entry name" value="FimD_plug_dom"/>
</dbReference>
<dbReference type="SUPFAM" id="SSF141729">
    <property type="entry name" value="FimD N-terminal domain-like"/>
    <property type="match status" value="1"/>
</dbReference>
<protein>
    <submittedName>
        <fullName evidence="12">Fimbria/pilus outer membrane usher protein</fullName>
    </submittedName>
</protein>
<evidence type="ECO:0000256" key="6">
    <source>
        <dbReference type="ARBA" id="ARBA00022729"/>
    </source>
</evidence>
<dbReference type="InterPro" id="IPR025885">
    <property type="entry name" value="PapC_N"/>
</dbReference>
<reference evidence="12 13" key="1">
    <citation type="submission" date="2020-11" db="EMBL/GenBank/DDBJ databases">
        <title>Taxonomic investigation of Rahnella spp.</title>
        <authorList>
            <person name="Lee S.D."/>
        </authorList>
    </citation>
    <scope>NUCLEOTIDE SEQUENCE [LARGE SCALE GENOMIC DNA]</scope>
    <source>
        <strain evidence="12 13">SAP-10</strain>
    </source>
</reference>
<comment type="caution">
    <text evidence="12">The sequence shown here is derived from an EMBL/GenBank/DDBJ whole genome shotgun (WGS) entry which is preliminary data.</text>
</comment>
<dbReference type="Gene3D" id="2.60.40.3110">
    <property type="match status" value="1"/>
</dbReference>
<name>A0ABS0DU47_9GAMM</name>
<keyword evidence="7 9" id="KW-0472">Membrane</keyword>
<evidence type="ECO:0000256" key="4">
    <source>
        <dbReference type="ARBA" id="ARBA00022452"/>
    </source>
</evidence>
<sequence length="844" mass="92072">MGRKYHMLSLSLLAIVSVPQGRAGLYRFNPSLVDSKEQQTDLSLFEQGGQLPGTYTVDILLNGDRVDNRDVMFTQVLTPAGHSQLKPCLSRAQLSAYGVKVEGFPSGEREGGHCFLLDAIPGARAELNFNTQTLQLSIPQIYLRPVLSGIAPEALWNDGVPALLLNYQASTTRLESRGVAGEVEEDHYLQLSPGANFGPWRLRNTTTWQRTGVQPGRWQTISTYAERGLNGIRSRLTFGDRYTAADIFDSVPFRGVMLASDDNMVPSSQYMYAPVVRGVARTQARVEVKQNGYTIYNRVVAPGPFALTDLSPTGSGGDLQVTVWETDGRPQVFIVPFQTPAIAVKAGYLRYGLMAGQYRSSDRSVNDAQVMQATVMYGLPWDLTAYGGAQAAEHFQSASLGMGVAFGDWGAVSVDVTESQGQRWQQQNERGRSVRMRYSKQLVTTDTTMTLADYRYDQDGYNTLSDVLDTWRDDNQQGWESNNTRRKSRTGLTVSQGLGRWGYLNFSGYRESYRKRSGSDTTVNAGYSVPIGDMTLSLNWSQSRYVHSLKEGKTDRVTSLWLSVPLRRWMGGDTAVSYRLTHPSSGSDTHSVDLSGNVLDRQLHWDVSQQYRPDTTGDRYNGAINLAWSGAYGQLSGNYSYGSSYRQMGAELDGGMVIHRHGLTLSQPLGDTVALVEAPGAAGVGVGGFPGVRTDFRGYTTQAYLMPYQENTVSVNPLTLQLGVDITTTDVKVVPTAGAVIPARFATRLGARALITLKQTDGRPIPFGALASLQGEAGGSGVVGNAGEAYLTGLSGQGELNVRWTGHACHAPLRLPAQVGPGGVYRMTAFCREGTGNETVSYHQ</sequence>
<keyword evidence="8 9" id="KW-0998">Cell outer membrane</keyword>
<dbReference type="PROSITE" id="PS01151">
    <property type="entry name" value="FIMBRIAL_USHER"/>
    <property type="match status" value="1"/>
</dbReference>
<comment type="subcellular location">
    <subcellularLocation>
        <location evidence="1 9">Cell outer membrane</location>
        <topology evidence="1 9">Multi-pass membrane protein</topology>
    </subcellularLocation>
</comment>
<evidence type="ECO:0000256" key="5">
    <source>
        <dbReference type="ARBA" id="ARBA00022692"/>
    </source>
</evidence>
<proteinExistence type="inferred from homology"/>
<evidence type="ECO:0000256" key="7">
    <source>
        <dbReference type="ARBA" id="ARBA00023136"/>
    </source>
</evidence>
<keyword evidence="6" id="KW-0732">Signal</keyword>
<dbReference type="EMBL" id="JADOBH010000004">
    <property type="protein sequence ID" value="MBF7957381.1"/>
    <property type="molecule type" value="Genomic_DNA"/>
</dbReference>
<evidence type="ECO:0000256" key="2">
    <source>
        <dbReference type="ARBA" id="ARBA00008064"/>
    </source>
</evidence>
<dbReference type="Pfam" id="PF00577">
    <property type="entry name" value="Usher"/>
    <property type="match status" value="1"/>
</dbReference>
<evidence type="ECO:0000313" key="12">
    <source>
        <dbReference type="EMBL" id="MBF7957381.1"/>
    </source>
</evidence>